<name>A0A811U6X9_CERCA</name>
<dbReference type="OrthoDB" id="7779135at2759"/>
<keyword evidence="2" id="KW-0732">Signal</keyword>
<evidence type="ECO:0000313" key="4">
    <source>
        <dbReference type="Proteomes" id="UP000606786"/>
    </source>
</evidence>
<accession>A0A811U6X9</accession>
<protein>
    <submittedName>
        <fullName evidence="3">(Mediterranean fruit fly) hypothetical protein</fullName>
    </submittedName>
</protein>
<sequence length="135" mass="14799">MLILTLVLSLIVALCKSLVFRQSCFLHFHYDFSALSSQQGRPTTLQRPDTLTFASFFAICMTLALVAGQRFFPIADFNFNSLGSGQNSIRDGRNNRGPVLFPPSPPNPLDESSGVIVGASGYGFVPPQQQRFVRG</sequence>
<evidence type="ECO:0000256" key="2">
    <source>
        <dbReference type="SAM" id="SignalP"/>
    </source>
</evidence>
<dbReference type="Proteomes" id="UP000606786">
    <property type="component" value="Unassembled WGS sequence"/>
</dbReference>
<evidence type="ECO:0000256" key="1">
    <source>
        <dbReference type="SAM" id="MobiDB-lite"/>
    </source>
</evidence>
<gene>
    <name evidence="3" type="ORF">CCAP1982_LOCUS3467</name>
</gene>
<organism evidence="3 4">
    <name type="scientific">Ceratitis capitata</name>
    <name type="common">Mediterranean fruit fly</name>
    <name type="synonym">Tephritis capitata</name>
    <dbReference type="NCBI Taxonomy" id="7213"/>
    <lineage>
        <taxon>Eukaryota</taxon>
        <taxon>Metazoa</taxon>
        <taxon>Ecdysozoa</taxon>
        <taxon>Arthropoda</taxon>
        <taxon>Hexapoda</taxon>
        <taxon>Insecta</taxon>
        <taxon>Pterygota</taxon>
        <taxon>Neoptera</taxon>
        <taxon>Endopterygota</taxon>
        <taxon>Diptera</taxon>
        <taxon>Brachycera</taxon>
        <taxon>Muscomorpha</taxon>
        <taxon>Tephritoidea</taxon>
        <taxon>Tephritidae</taxon>
        <taxon>Ceratitis</taxon>
        <taxon>Ceratitis</taxon>
    </lineage>
</organism>
<feature type="signal peptide" evidence="2">
    <location>
        <begin position="1"/>
        <end position="17"/>
    </location>
</feature>
<evidence type="ECO:0000313" key="3">
    <source>
        <dbReference type="EMBL" id="CAD6994734.1"/>
    </source>
</evidence>
<dbReference type="EMBL" id="CAJHJT010000001">
    <property type="protein sequence ID" value="CAD6994734.1"/>
    <property type="molecule type" value="Genomic_DNA"/>
</dbReference>
<feature type="region of interest" description="Disordered" evidence="1">
    <location>
        <begin position="88"/>
        <end position="109"/>
    </location>
</feature>
<proteinExistence type="predicted"/>
<reference evidence="3" key="1">
    <citation type="submission" date="2020-11" db="EMBL/GenBank/DDBJ databases">
        <authorList>
            <person name="Whitehead M."/>
        </authorList>
    </citation>
    <scope>NUCLEOTIDE SEQUENCE</scope>
    <source>
        <strain evidence="3">EGII</strain>
    </source>
</reference>
<comment type="caution">
    <text evidence="3">The sequence shown here is derived from an EMBL/GenBank/DDBJ whole genome shotgun (WGS) entry which is preliminary data.</text>
</comment>
<dbReference type="AlphaFoldDB" id="A0A811U6X9"/>
<keyword evidence="4" id="KW-1185">Reference proteome</keyword>
<feature type="chain" id="PRO_5032267489" evidence="2">
    <location>
        <begin position="18"/>
        <end position="135"/>
    </location>
</feature>